<protein>
    <recommendedName>
        <fullName evidence="2">Ig-like domain-containing protein</fullName>
    </recommendedName>
</protein>
<dbReference type="STRING" id="8840.ENSAPLP00000026224"/>
<dbReference type="GO" id="GO:0005886">
    <property type="term" value="C:plasma membrane"/>
    <property type="evidence" value="ECO:0007669"/>
    <property type="project" value="TreeGrafter"/>
</dbReference>
<reference evidence="3" key="2">
    <citation type="submission" date="2025-08" db="UniProtKB">
        <authorList>
            <consortium name="Ensembl"/>
        </authorList>
    </citation>
    <scope>IDENTIFICATION</scope>
</reference>
<dbReference type="InterPro" id="IPR003599">
    <property type="entry name" value="Ig_sub"/>
</dbReference>
<dbReference type="GO" id="GO:0030424">
    <property type="term" value="C:axon"/>
    <property type="evidence" value="ECO:0007669"/>
    <property type="project" value="TreeGrafter"/>
</dbReference>
<dbReference type="InterPro" id="IPR007110">
    <property type="entry name" value="Ig-like_dom"/>
</dbReference>
<dbReference type="InterPro" id="IPR003598">
    <property type="entry name" value="Ig_sub2"/>
</dbReference>
<dbReference type="GO" id="GO:0098632">
    <property type="term" value="F:cell-cell adhesion mediator activity"/>
    <property type="evidence" value="ECO:0007669"/>
    <property type="project" value="TreeGrafter"/>
</dbReference>
<reference evidence="3 4" key="1">
    <citation type="submission" date="2017-10" db="EMBL/GenBank/DDBJ databases">
        <title>A new Pekin duck reference genome.</title>
        <authorList>
            <person name="Hou Z.-C."/>
            <person name="Zhou Z.-K."/>
            <person name="Zhu F."/>
            <person name="Hou S.-S."/>
        </authorList>
    </citation>
    <scope>NUCLEOTIDE SEQUENCE [LARGE SCALE GENOMIC DNA]</scope>
</reference>
<dbReference type="OMA" id="HAGCPRM"/>
<dbReference type="GO" id="GO:0007411">
    <property type="term" value="P:axon guidance"/>
    <property type="evidence" value="ECO:0007669"/>
    <property type="project" value="TreeGrafter"/>
</dbReference>
<dbReference type="GO" id="GO:0070593">
    <property type="term" value="P:dendrite self-avoidance"/>
    <property type="evidence" value="ECO:0007669"/>
    <property type="project" value="TreeGrafter"/>
</dbReference>
<dbReference type="Proteomes" id="UP000016666">
    <property type="component" value="Chromosome 18"/>
</dbReference>
<proteinExistence type="predicted"/>
<evidence type="ECO:0000256" key="1">
    <source>
        <dbReference type="ARBA" id="ARBA00023319"/>
    </source>
</evidence>
<evidence type="ECO:0000313" key="3">
    <source>
        <dbReference type="Ensembl" id="ENSAPLP00000026224.1"/>
    </source>
</evidence>
<dbReference type="SMART" id="SM00408">
    <property type="entry name" value="IGc2"/>
    <property type="match status" value="1"/>
</dbReference>
<dbReference type="FunFam" id="2.60.40.10:FF:000130">
    <property type="entry name" value="Hemicentin 1"/>
    <property type="match status" value="1"/>
</dbReference>
<keyword evidence="1" id="KW-0393">Immunoglobulin domain</keyword>
<evidence type="ECO:0000259" key="2">
    <source>
        <dbReference type="PROSITE" id="PS50835"/>
    </source>
</evidence>
<dbReference type="PROSITE" id="PS50835">
    <property type="entry name" value="IG_LIKE"/>
    <property type="match status" value="1"/>
</dbReference>
<keyword evidence="4" id="KW-1185">Reference proteome</keyword>
<dbReference type="Ensembl" id="ENSAPLT00000017426.1">
    <property type="protein sequence ID" value="ENSAPLP00000026224.1"/>
    <property type="gene ID" value="ENSAPLG00000018463.1"/>
</dbReference>
<evidence type="ECO:0000313" key="4">
    <source>
        <dbReference type="Proteomes" id="UP000016666"/>
    </source>
</evidence>
<sequence length="160" mass="16461">WYKDGEPLAPGPGVLILLGNAPAMKASPARGGRILLPPPFFSCPPQPLSSLSRTVAPRILGAGVPSEHSVLEGGEVRLECQAEGQPPPQISWLKDGQPLQLQPPSRAHLGAVGPADTGIYTCVASNEAGEASRAFSLLVMGACLPWAGGVAWPPWGGCVG</sequence>
<feature type="domain" description="Ig-like" evidence="2">
    <location>
        <begin position="57"/>
        <end position="136"/>
    </location>
</feature>
<dbReference type="PANTHER" id="PTHR10075:SF100">
    <property type="entry name" value="FASCICLIN-2"/>
    <property type="match status" value="1"/>
</dbReference>
<dbReference type="InterPro" id="IPR036179">
    <property type="entry name" value="Ig-like_dom_sf"/>
</dbReference>
<reference evidence="3" key="3">
    <citation type="submission" date="2025-09" db="UniProtKB">
        <authorList>
            <consortium name="Ensembl"/>
        </authorList>
    </citation>
    <scope>IDENTIFICATION</scope>
</reference>
<dbReference type="SUPFAM" id="SSF48726">
    <property type="entry name" value="Immunoglobulin"/>
    <property type="match status" value="1"/>
</dbReference>
<organism evidence="3 4">
    <name type="scientific">Anas platyrhynchos platyrhynchos</name>
    <name type="common">Northern mallard</name>
    <dbReference type="NCBI Taxonomy" id="8840"/>
    <lineage>
        <taxon>Eukaryota</taxon>
        <taxon>Metazoa</taxon>
        <taxon>Chordata</taxon>
        <taxon>Craniata</taxon>
        <taxon>Vertebrata</taxon>
        <taxon>Euteleostomi</taxon>
        <taxon>Archelosauria</taxon>
        <taxon>Archosauria</taxon>
        <taxon>Dinosauria</taxon>
        <taxon>Saurischia</taxon>
        <taxon>Theropoda</taxon>
        <taxon>Coelurosauria</taxon>
        <taxon>Aves</taxon>
        <taxon>Neognathae</taxon>
        <taxon>Galloanserae</taxon>
        <taxon>Anseriformes</taxon>
        <taxon>Anatidae</taxon>
        <taxon>Anatinae</taxon>
        <taxon>Anas</taxon>
    </lineage>
</organism>
<dbReference type="Pfam" id="PF13927">
    <property type="entry name" value="Ig_3"/>
    <property type="match status" value="1"/>
</dbReference>
<dbReference type="PANTHER" id="PTHR10075">
    <property type="entry name" value="BASIGIN RELATED"/>
    <property type="match status" value="1"/>
</dbReference>
<dbReference type="SMART" id="SM00409">
    <property type="entry name" value="IG"/>
    <property type="match status" value="1"/>
</dbReference>
<dbReference type="GO" id="GO:0007156">
    <property type="term" value="P:homophilic cell adhesion via plasma membrane adhesion molecules"/>
    <property type="evidence" value="ECO:0007669"/>
    <property type="project" value="TreeGrafter"/>
</dbReference>
<accession>A0A493TK44</accession>
<name>A0A493TK44_ANAPP</name>
<dbReference type="Gene3D" id="2.60.40.10">
    <property type="entry name" value="Immunoglobulins"/>
    <property type="match status" value="1"/>
</dbReference>
<dbReference type="AlphaFoldDB" id="A0A493TK44"/>
<dbReference type="InterPro" id="IPR013783">
    <property type="entry name" value="Ig-like_fold"/>
</dbReference>
<dbReference type="GeneTree" id="ENSGT01030000238169"/>